<sequence length="498" mass="53603">MTPQTRTGLALRIENVTRRFGGVTALKDVRVNVPPGARHAVIGPNGAGKSTLFRVVSGEYAPSEGTVSLDGRTVSGLSPDRVAALGVARSFQTSSLFIQDTVRENVMLAVMAHTPARRDLWRPLAAHREAARRADAALERMGLLVQADLPAAALSHGEKRQLELAMVLAQEPRLLLLDEPLAGLSAHERERVMNLILDLPRDLTTVLIEHDLAFCLEFADQVTVLSNGELLATGTPGEIRANEAVQSVYVGSALERRGREVSEEALTRPPVLTVQHLRAGYGSATALEDASLVVRPGEVVAVLGRNGMGKTTLLTTLMGWRKPMGGTITLNGQDVTGLRPSALSAQGLALVPQGRRVLAELTVDEELRLAARPGKWTLPRVYETFPRLLERKNSLSTTLSGGEQQMVAIGRALLQNPTVMLLDEPTEGLSPLMVTVVRDVLLTLRESGETILLAEQNLDLALAVADRVYVLDHGAIAFDGDAAHLAENRALVRDLMGV</sequence>
<dbReference type="Proteomes" id="UP001401887">
    <property type="component" value="Unassembled WGS sequence"/>
</dbReference>
<gene>
    <name evidence="7" type="primary">btuD_11</name>
    <name evidence="7" type="ORF">Dcar01_03821</name>
</gene>
<dbReference type="EMBL" id="BAABRP010000035">
    <property type="protein sequence ID" value="GAA5515057.1"/>
    <property type="molecule type" value="Genomic_DNA"/>
</dbReference>
<dbReference type="PROSITE" id="PS50893">
    <property type="entry name" value="ABC_TRANSPORTER_2"/>
    <property type="match status" value="2"/>
</dbReference>
<evidence type="ECO:0000256" key="2">
    <source>
        <dbReference type="ARBA" id="ARBA00022448"/>
    </source>
</evidence>
<dbReference type="Gene3D" id="3.40.50.300">
    <property type="entry name" value="P-loop containing nucleotide triphosphate hydrolases"/>
    <property type="match status" value="2"/>
</dbReference>
<dbReference type="Pfam" id="PF00005">
    <property type="entry name" value="ABC_tran"/>
    <property type="match status" value="2"/>
</dbReference>
<organism evidence="7 8">
    <name type="scientific">Deinococcus carri</name>
    <dbReference type="NCBI Taxonomy" id="1211323"/>
    <lineage>
        <taxon>Bacteria</taxon>
        <taxon>Thermotogati</taxon>
        <taxon>Deinococcota</taxon>
        <taxon>Deinococci</taxon>
        <taxon>Deinococcales</taxon>
        <taxon>Deinococcaceae</taxon>
        <taxon>Deinococcus</taxon>
    </lineage>
</organism>
<feature type="domain" description="ABC transporter" evidence="6">
    <location>
        <begin position="272"/>
        <end position="498"/>
    </location>
</feature>
<dbReference type="SMART" id="SM00382">
    <property type="entry name" value="AAA"/>
    <property type="match status" value="2"/>
</dbReference>
<dbReference type="CDD" id="cd03224">
    <property type="entry name" value="ABC_TM1139_LivF_branched"/>
    <property type="match status" value="1"/>
</dbReference>
<evidence type="ECO:0000256" key="5">
    <source>
        <dbReference type="ARBA" id="ARBA00022970"/>
    </source>
</evidence>
<keyword evidence="4 7" id="KW-0067">ATP-binding</keyword>
<keyword evidence="5" id="KW-0029">Amino-acid transport</keyword>
<dbReference type="InterPro" id="IPR027417">
    <property type="entry name" value="P-loop_NTPase"/>
</dbReference>
<dbReference type="InterPro" id="IPR017871">
    <property type="entry name" value="ABC_transporter-like_CS"/>
</dbReference>
<name>A0ABP9WCJ7_9DEIO</name>
<feature type="domain" description="ABC transporter" evidence="6">
    <location>
        <begin position="11"/>
        <end position="252"/>
    </location>
</feature>
<dbReference type="InterPro" id="IPR052156">
    <property type="entry name" value="BCAA_Transport_ATP-bd_LivF"/>
</dbReference>
<evidence type="ECO:0000256" key="3">
    <source>
        <dbReference type="ARBA" id="ARBA00022741"/>
    </source>
</evidence>
<dbReference type="PANTHER" id="PTHR43820">
    <property type="entry name" value="HIGH-AFFINITY BRANCHED-CHAIN AMINO ACID TRANSPORT ATP-BINDING PROTEIN LIVF"/>
    <property type="match status" value="1"/>
</dbReference>
<dbReference type="CDD" id="cd03219">
    <property type="entry name" value="ABC_Mj1267_LivG_branched"/>
    <property type="match status" value="1"/>
</dbReference>
<dbReference type="RefSeq" id="WP_345468479.1">
    <property type="nucleotide sequence ID" value="NZ_BAABRP010000035.1"/>
</dbReference>
<dbReference type="SUPFAM" id="SSF52540">
    <property type="entry name" value="P-loop containing nucleoside triphosphate hydrolases"/>
    <property type="match status" value="2"/>
</dbReference>
<dbReference type="InterPro" id="IPR003439">
    <property type="entry name" value="ABC_transporter-like_ATP-bd"/>
</dbReference>
<evidence type="ECO:0000313" key="7">
    <source>
        <dbReference type="EMBL" id="GAA5515057.1"/>
    </source>
</evidence>
<dbReference type="InterPro" id="IPR032823">
    <property type="entry name" value="BCA_ABC_TP_C"/>
</dbReference>
<dbReference type="PROSITE" id="PS00211">
    <property type="entry name" value="ABC_TRANSPORTER_1"/>
    <property type="match status" value="1"/>
</dbReference>
<dbReference type="PANTHER" id="PTHR43820:SF4">
    <property type="entry name" value="HIGH-AFFINITY BRANCHED-CHAIN AMINO ACID TRANSPORT ATP-BINDING PROTEIN LIVF"/>
    <property type="match status" value="1"/>
</dbReference>
<evidence type="ECO:0000259" key="6">
    <source>
        <dbReference type="PROSITE" id="PS50893"/>
    </source>
</evidence>
<comment type="caution">
    <text evidence="7">The sequence shown here is derived from an EMBL/GenBank/DDBJ whole genome shotgun (WGS) entry which is preliminary data.</text>
</comment>
<dbReference type="GO" id="GO:0005524">
    <property type="term" value="F:ATP binding"/>
    <property type="evidence" value="ECO:0007669"/>
    <property type="project" value="UniProtKB-KW"/>
</dbReference>
<evidence type="ECO:0000256" key="4">
    <source>
        <dbReference type="ARBA" id="ARBA00022840"/>
    </source>
</evidence>
<evidence type="ECO:0000256" key="1">
    <source>
        <dbReference type="ARBA" id="ARBA00005417"/>
    </source>
</evidence>
<keyword evidence="2" id="KW-0813">Transport</keyword>
<dbReference type="InterPro" id="IPR003593">
    <property type="entry name" value="AAA+_ATPase"/>
</dbReference>
<reference evidence="7 8" key="1">
    <citation type="submission" date="2024-02" db="EMBL/GenBank/DDBJ databases">
        <title>Deinococcus carri NBRC 110142.</title>
        <authorList>
            <person name="Ichikawa N."/>
            <person name="Katano-Makiyama Y."/>
            <person name="Hidaka K."/>
        </authorList>
    </citation>
    <scope>NUCLEOTIDE SEQUENCE [LARGE SCALE GENOMIC DNA]</scope>
    <source>
        <strain evidence="7 8">NBRC 110142</strain>
    </source>
</reference>
<evidence type="ECO:0000313" key="8">
    <source>
        <dbReference type="Proteomes" id="UP001401887"/>
    </source>
</evidence>
<accession>A0ABP9WCJ7</accession>
<comment type="similarity">
    <text evidence="1">Belongs to the ABC transporter superfamily.</text>
</comment>
<keyword evidence="3" id="KW-0547">Nucleotide-binding</keyword>
<proteinExistence type="inferred from homology"/>
<protein>
    <submittedName>
        <fullName evidence="7">Vitamin B12 import ATP-binding protein BtuD</fullName>
    </submittedName>
</protein>
<dbReference type="Pfam" id="PF12399">
    <property type="entry name" value="BCA_ABC_TP_C"/>
    <property type="match status" value="1"/>
</dbReference>
<keyword evidence="8" id="KW-1185">Reference proteome</keyword>